<organism evidence="1">
    <name type="scientific">Zea mays</name>
    <name type="common">Maize</name>
    <dbReference type="NCBI Taxonomy" id="4577"/>
    <lineage>
        <taxon>Eukaryota</taxon>
        <taxon>Viridiplantae</taxon>
        <taxon>Streptophyta</taxon>
        <taxon>Embryophyta</taxon>
        <taxon>Tracheophyta</taxon>
        <taxon>Spermatophyta</taxon>
        <taxon>Magnoliopsida</taxon>
        <taxon>Liliopsida</taxon>
        <taxon>Poales</taxon>
        <taxon>Poaceae</taxon>
        <taxon>PACMAD clade</taxon>
        <taxon>Panicoideae</taxon>
        <taxon>Andropogonodae</taxon>
        <taxon>Andropogoneae</taxon>
        <taxon>Tripsacinae</taxon>
        <taxon>Zea</taxon>
    </lineage>
</organism>
<accession>A0A1D6QCW9</accession>
<name>A0A1D6QCW9_MAIZE</name>
<gene>
    <name evidence="1" type="ORF">ZEAMMB73_Zm00001d052076</name>
</gene>
<dbReference type="AlphaFoldDB" id="A0A1D6QCW9"/>
<protein>
    <submittedName>
        <fullName evidence="1">Tetraspanin-2</fullName>
    </submittedName>
</protein>
<reference evidence="1" key="1">
    <citation type="submission" date="2015-12" db="EMBL/GenBank/DDBJ databases">
        <title>Update maize B73 reference genome by single molecule sequencing technologies.</title>
        <authorList>
            <consortium name="Maize Genome Sequencing Project"/>
            <person name="Ware D."/>
        </authorList>
    </citation>
    <scope>NUCLEOTIDE SEQUENCE</scope>
    <source>
        <tissue evidence="1">Seedling</tissue>
    </source>
</reference>
<evidence type="ECO:0000313" key="1">
    <source>
        <dbReference type="EMBL" id="AQK56046.1"/>
    </source>
</evidence>
<proteinExistence type="predicted"/>
<dbReference type="EMBL" id="CM000780">
    <property type="protein sequence ID" value="AQK56046.1"/>
    <property type="molecule type" value="Genomic_DNA"/>
</dbReference>
<sequence length="85" mass="10034">MENGLMITSKFSPLWATTIEQPRYQQRRITNFEFTSINNRYALLLSGHFPSSFFSHFYNGTTMKTENVICWNINLMIIFLNTQCL</sequence>